<dbReference type="NCBIfam" id="TIGR01395">
    <property type="entry name" value="FlgC"/>
    <property type="match status" value="1"/>
</dbReference>
<organism evidence="9 10">
    <name type="scientific">Candidatus Aquarickettsia rohweri</name>
    <dbReference type="NCBI Taxonomy" id="2602574"/>
    <lineage>
        <taxon>Bacteria</taxon>
        <taxon>Pseudomonadati</taxon>
        <taxon>Pseudomonadota</taxon>
        <taxon>Alphaproteobacteria</taxon>
        <taxon>Rickettsiales</taxon>
        <taxon>Candidatus Midichloriaceae</taxon>
        <taxon>Candidatus Aquarickettsia</taxon>
    </lineage>
</organism>
<accession>A0A429XN14</accession>
<comment type="similarity">
    <text evidence="2">Belongs to the flagella basal body rod proteins family.</text>
</comment>
<gene>
    <name evidence="9" type="primary">flgC</name>
    <name evidence="9" type="ORF">EIC27_03035</name>
</gene>
<reference evidence="10" key="1">
    <citation type="submission" date="2018-11" db="EMBL/GenBank/DDBJ databases">
        <title>Phylogenetic, genomic, and biogeographic characterization of a novel and ubiquitous marine invertebrate-associated Rickettsiales parasite, Candidatus Marinoinvertebrata rohwerii, gen. nov., sp. nov.</title>
        <authorList>
            <person name="Klinges J.G."/>
            <person name="Rosales S.M."/>
            <person name="Mcminds R."/>
            <person name="Shaver E.C."/>
            <person name="Shantz A."/>
            <person name="Peters E.C."/>
            <person name="Burkepile D.E."/>
            <person name="Silliman B.R."/>
            <person name="Vega Thurber R.L."/>
        </authorList>
    </citation>
    <scope>NUCLEOTIDE SEQUENCE [LARGE SCALE GENOMIC DNA]</scope>
    <source>
        <strain evidence="10">a_cerv_44</strain>
    </source>
</reference>
<evidence type="ECO:0000259" key="7">
    <source>
        <dbReference type="Pfam" id="PF00460"/>
    </source>
</evidence>
<dbReference type="InterPro" id="IPR010930">
    <property type="entry name" value="Flg_bb/hook_C_dom"/>
</dbReference>
<dbReference type="GO" id="GO:0071978">
    <property type="term" value="P:bacterial-type flagellum-dependent swarming motility"/>
    <property type="evidence" value="ECO:0007669"/>
    <property type="project" value="TreeGrafter"/>
</dbReference>
<proteinExistence type="inferred from homology"/>
<evidence type="ECO:0000313" key="9">
    <source>
        <dbReference type="EMBL" id="RST67790.1"/>
    </source>
</evidence>
<comment type="caution">
    <text evidence="9">The sequence shown here is derived from an EMBL/GenBank/DDBJ whole genome shotgun (WGS) entry which is preliminary data.</text>
</comment>
<feature type="domain" description="Flagellar basal body rod protein N-terminal" evidence="7">
    <location>
        <begin position="23"/>
        <end position="48"/>
    </location>
</feature>
<evidence type="ECO:0000256" key="6">
    <source>
        <dbReference type="RuleBase" id="RU362062"/>
    </source>
</evidence>
<evidence type="ECO:0000256" key="1">
    <source>
        <dbReference type="ARBA" id="ARBA00004117"/>
    </source>
</evidence>
<dbReference type="Proteomes" id="UP000279470">
    <property type="component" value="Unassembled WGS sequence"/>
</dbReference>
<keyword evidence="4 6" id="KW-0975">Bacterial flagellum</keyword>
<keyword evidence="10" id="KW-1185">Reference proteome</keyword>
<evidence type="ECO:0000259" key="8">
    <source>
        <dbReference type="Pfam" id="PF06429"/>
    </source>
</evidence>
<feature type="domain" description="Flagellar basal-body/hook protein C-terminal" evidence="8">
    <location>
        <begin position="102"/>
        <end position="146"/>
    </location>
</feature>
<evidence type="ECO:0000256" key="2">
    <source>
        <dbReference type="ARBA" id="ARBA00009677"/>
    </source>
</evidence>
<dbReference type="PANTHER" id="PTHR30435:SF2">
    <property type="entry name" value="FLAGELLAR BASAL-BODY ROD PROTEIN FLGC"/>
    <property type="match status" value="1"/>
</dbReference>
<comment type="subunit">
    <text evidence="5 6">The basal body constitutes a major portion of the flagellar organelle and consists of four rings (L,P,S, and M) mounted on a central rod. The rod consists of about 26 subunits of FlgG in the distal portion, and FlgB, FlgC and FlgF are thought to build up the proximal portion of the rod with about 6 subunits each.</text>
</comment>
<evidence type="ECO:0000256" key="4">
    <source>
        <dbReference type="ARBA" id="ARBA00023143"/>
    </source>
</evidence>
<evidence type="ECO:0000313" key="10">
    <source>
        <dbReference type="Proteomes" id="UP000279470"/>
    </source>
</evidence>
<dbReference type="InterPro" id="IPR001444">
    <property type="entry name" value="Flag_bb_rod_N"/>
</dbReference>
<dbReference type="AlphaFoldDB" id="A0A429XN14"/>
<comment type="subcellular location">
    <subcellularLocation>
        <location evidence="1 6">Bacterial flagellum basal body</location>
    </subcellularLocation>
</comment>
<keyword evidence="9" id="KW-0282">Flagellum</keyword>
<dbReference type="OrthoDB" id="9813951at2"/>
<dbReference type="Pfam" id="PF06429">
    <property type="entry name" value="Flg_bbr_C"/>
    <property type="match status" value="1"/>
</dbReference>
<evidence type="ECO:0000256" key="5">
    <source>
        <dbReference type="ARBA" id="ARBA00025933"/>
    </source>
</evidence>
<dbReference type="GO" id="GO:0030694">
    <property type="term" value="C:bacterial-type flagellum basal body, rod"/>
    <property type="evidence" value="ECO:0007669"/>
    <property type="project" value="UniProtKB-UniRule"/>
</dbReference>
<dbReference type="Pfam" id="PF00460">
    <property type="entry name" value="Flg_bb_rod"/>
    <property type="match status" value="1"/>
</dbReference>
<dbReference type="PANTHER" id="PTHR30435">
    <property type="entry name" value="FLAGELLAR PROTEIN"/>
    <property type="match status" value="1"/>
</dbReference>
<dbReference type="InterPro" id="IPR006299">
    <property type="entry name" value="FlgC"/>
</dbReference>
<sequence length="148" mass="16879">MLTYTYTYAQYESDALKASIKISAAGMQAQNQRLKVISQNIANSNVTGKTPNEDPYRRKVIFFKNVYNPKLKTKILKIDSIREDKSDFTLKYEPNHPAADAKGMVKYPNVNIIIETVDSKEAQRTFDANVNSLEIAKSNQNKILELMR</sequence>
<name>A0A429XN14_9RICK</name>
<keyword evidence="9" id="KW-0966">Cell projection</keyword>
<evidence type="ECO:0000256" key="3">
    <source>
        <dbReference type="ARBA" id="ARBA00017941"/>
    </source>
</evidence>
<keyword evidence="9" id="KW-0969">Cilium</keyword>
<protein>
    <recommendedName>
        <fullName evidence="3 6">Flagellar basal-body rod protein FlgC</fullName>
    </recommendedName>
</protein>
<dbReference type="EMBL" id="RXFM01000032">
    <property type="protein sequence ID" value="RST67790.1"/>
    <property type="molecule type" value="Genomic_DNA"/>
</dbReference>